<protein>
    <recommendedName>
        <fullName evidence="3">Sfi1 spindle body domain-containing protein</fullName>
    </recommendedName>
</protein>
<dbReference type="Proteomes" id="UP001190700">
    <property type="component" value="Unassembled WGS sequence"/>
</dbReference>
<dbReference type="EMBL" id="LGRX02011549">
    <property type="protein sequence ID" value="KAK3268829.1"/>
    <property type="molecule type" value="Genomic_DNA"/>
</dbReference>
<gene>
    <name evidence="1" type="ORF">CYMTET_22687</name>
</gene>
<reference evidence="1 2" key="1">
    <citation type="journal article" date="2015" name="Genome Biol. Evol.">
        <title>Comparative Genomics of a Bacterivorous Green Alga Reveals Evolutionary Causalities and Consequences of Phago-Mixotrophic Mode of Nutrition.</title>
        <authorList>
            <person name="Burns J.A."/>
            <person name="Paasch A."/>
            <person name="Narechania A."/>
            <person name="Kim E."/>
        </authorList>
    </citation>
    <scope>NUCLEOTIDE SEQUENCE [LARGE SCALE GENOMIC DNA]</scope>
    <source>
        <strain evidence="1 2">PLY_AMNH</strain>
    </source>
</reference>
<evidence type="ECO:0000313" key="1">
    <source>
        <dbReference type="EMBL" id="KAK3268829.1"/>
    </source>
</evidence>
<keyword evidence="2" id="KW-1185">Reference proteome</keyword>
<accession>A0AAE0FZE9</accession>
<comment type="caution">
    <text evidence="1">The sequence shown here is derived from an EMBL/GenBank/DDBJ whole genome shotgun (WGS) entry which is preliminary data.</text>
</comment>
<sequence>RLLWLRHAAVTTLRRAAHSREASAFTVWMLNAAQRCTLRSLRARSLEQCARLSATRVLRSWLETTLELRAERERQQWSRAVMLRHQRRISRAALMWWNQQVAEVVRQAGLLSKAKRHAWWRLAWMAWFGWTEQRCVSRFETSRVAAMRVRWLRRRLTQLVWRWLEWAGEARVSRLAALKSVAHLRCFGMRLVVEAWRDFLDLQHQNRALICTTVARIHQVKVVAAWNQWGAVCDARQRQKGRGQRGLLRWQHGTQAKAYAQWCEWRAQQQRDSAVVLRALQRILRGMQSAALIGWAETAVERVRQRRLVERTLAGIHLRHVAMALRGWEEAVHELQVTRASAQRVAVMWTHAVQRMLREVVSFWVQWHLDRRVRRTLLARAAARIRHGATSAALQAWMCFAWQAAQVRQVAKRSLVRMQQGLAFAALDTWAEWLCLRRKARTALVRLRAMREAAALAGWRMCVQESQQERVMQQRMLTRWTQRTIALLRQMLEEWQAVWGASRVKTTQLRRAAGRMLLRLVSAAFARWSYHFLETRRARKVAMRVVLHFTGLALARPFAAWLTWAHDLAAKKICVRRMVLRWHSAHVAAAFHGWAEKLLARQEALHKVRCSARHWQCMRLGMALVTWQHSVRQTRRHKLVVRRCAARLLSNQLAQGFMGWHDEHQRRQQLRAAALATAGRWLNLQLALVLQRWHEFISSRAHARKMLLRLIHCQVAAAVHGWQAWAWEAHRLKTGAARVVRRCTHATLSQALGSWADRVAYARRRRAIVGRTLLRMKHRTADEALGAWVAWRTELRRLQVFSRHVVLRLRNMVLAAAVEAWAGHAAERARLRSLQKHIAMRIMHLYTRLALEGWRMDAALSVEERSLKMRICRRMSHLRCGLALQGWAELAAWARARRGVAERAMRLMASRRFRQAMNEWAEAAAWQRLSLQLERRAVWMMAKSRLRAVLFYWTAEAEARHVSTALETHARSAMLGFRARVALQAWWGEAAWLRARAAVAARARRVLTQRVRQAALLAWAHGAELLRARRRIAARAQRVMAEHNLCVALDLWSVVAANQRGQRTAAARTHRMVRERNLRAALDGWAEVAARCGVQLDVAQRGQARLLQSQQRRVLHGWALEAEWRDMRRDVAARARLRVEEHNLRVALHQWMEVVDAAHADDRTARWAQKVIARHSVSRAQAAWAEQVAAQQSRAAFGNWVVCTMAARMLKLWMRAWSHVATAQRSCRKLEARGLRRMGARQLAAWAEVTVHARWLRQRLLRLKLNMAHRIVVTAWVEWTVRCTERAADRAAQRWCDLRMLRWRMRMLVLTWDGAVRLRQVQQMVIRRTVARVAIRVFIMALNAWREWTRCMRYLRDMGGRMQLEWHRRHLLQVLLVWWDHARTNLQFNRLLLRVTTGKARCAFEGWAERTQHCLLRKLNVHAMRLKSCRQCKLRILEAWQGRTVDVAWCRAAQKRALARHWERLMTEGVTVWHGWARWTARTRRSVVTKRARAQLWVLFGVLAAWEERALQGRFMASVLRRIDQTRAHKIERHLFTYWWELTLSMCELRLKCQRIVEKNRLREQGRIFLSWAQITQRTLQQRRVAGKLVFYRGLRVQRWALEAWQALMERHEAARQVGWHATLHASSYVARVAMGNWRQFAANMGAGRELLGKVCTRLRNRQLAAALMGWWDHAHLQCRKRGVCRKVIMHFTNGLLAAAMTTFRYNIAWHREARMLLRRVILHARNRKLATGFARWQEQVQLAAITRLRIHRCLRRMQNNLLVAALAGWRANAGLSRRQRRQTANVLTRITLQSAVKAFSAWAGTTAECKAQRIRLRRFVLNMRAGQLAAMCQRWREVASRARVLRYKTVRAVDTSESRSLSATLHLWLEGARLLIAEREAEQLAEEMQLQSAHTYQRHAMEVWRARCRRSTRRRTVVYRALCRLQQRELAELFSTWLEACQQVTQRRVIIRRCIARQTKGGLAKAFFHWQDGTATSRGRHNNATRVRVRGSERAMAVAFDRWARWMTQRRSSAQVLESCRLRMMRIFASHCLHHWALYGQREVQARHRARRASNFMMNTAVARAFITWCAEWHHGRAVRRQEAVVGRMLQQLSSGLQGMALGAWVQHTATAKRLRRTLLRTFFRLQQAIFVQWAAMVALARGLRRSGAAIDRSRLRSMCSAALCGWLYASEMTRRMQRVKRMLDHRIQREALGQWWECMGFSQQHTMVVRQAQCMHMRRIGIGVLLTWLNASVLAPRRLLETLLHFRLRHMYQLLARVAAAWLHQALTNQHALECKAAAFARMRSGATCPAAAVPTFRRWCRFVPNSVARRGRRMQAESHCRRRCIREALLSYADIALRKQQQRRFVARMRGSTQTRLTMAALAELGRHAAECAAQRRFIQRVQACSAARLLGATLEELREHAEVCVRQRHFIGRVRNGAARRLLAAMLEELRERAAVAVQQRWLAHRAQARRWVHLQGSVLRELGWRAKRSAWLLSVDKRRHQVARTRMMAASLAEWTRLVDEAWVPLAAVSIRLCLSKTRRYMRRWHGVTMRLKAARTEAVKLSEEVHKEVQRALQERGLRALRWFARLRGALRFEAWHVFMGWQQRWRAARRQRLLLSRHRMLLDWHSQARTFTLWFQWLVRTRHKLVVQKNVNVGCNWRLAKKALGAWRGWCEDHVTKTRRSTVVMGRADRLLCLRALRAWLEETIERRKFRRNTKTGLTRYAVALRNKALRGWLARTERARDNALLLRGVPRRALLRWAAAACRAWAGVMRTERASRYSARCMAKRHRHRVQFSLLAEWGLRSRQQVRDRQIQRHRELRFVTRVFERVLDAWESAVAQARARQRRLASLQERGAQRTLGLFATAWLQWTQCETRLRRLQERFRARAADRVVASVAAAWLDFTHAIKQLAAAAERRVRRLSAVNAQRLLRGLVRVWQERAKWRKSSRAYAVSANIRRELRTLGVSARGWAAHAQRAKAVRVFHAHSVQRAEIKLMGLGFLVWKSLSSSVRLHQRLERGLGRRARERLLKGIFYEWAEASAEGAAQRVAQRGCSRRVLQWQRRRLLLTWAELCAEGILRDEALKRGRRRLQRRRLSQTARAWHRATGTARWRRAQAYRVVVRRAQVVVGVVLRAWQFEAQWGQSQGRVQLRNVGMLHRLQLRTLMEAWQNLVCCDQLLTRRLRSMRALRQQAGLRQVCRSWGEEAHRCRCRRVLKRRVCVRRTLTLQRRLLSRWGDHVYELRLLRAQLAALLRHRRLRLLCWGWEEWFAKLAWRHQARRWERRFHLRRWRGLGLLAVREWRALTALRLSQRIDLRLLAARKLVRQATSMFRSWASELLRNQDMVGRTQLAMHRAVQYRVRRCLTACFASWMELTTEQQRLNSLLKRGKMRLGDLLLTSTFAAWKAWAKRRIQDVMSHSSTVVRWRTRMQYMVYAEWLEVTITRRIFYQLLLRASQRRERRLLSAAYLTWLEGMVTQFSRKQAIDRLLIRQDHRLLFVVMATWLAWASTQRWKARLAGRAWALVANRRLMLLTQAWRRTSARQALTAVAYAAPAVYAPQRLAGLARMYAPCCL</sequence>
<feature type="non-terminal residue" evidence="1">
    <location>
        <position position="1"/>
    </location>
</feature>
<evidence type="ECO:0000313" key="2">
    <source>
        <dbReference type="Proteomes" id="UP001190700"/>
    </source>
</evidence>
<evidence type="ECO:0008006" key="3">
    <source>
        <dbReference type="Google" id="ProtNLM"/>
    </source>
</evidence>
<organism evidence="1 2">
    <name type="scientific">Cymbomonas tetramitiformis</name>
    <dbReference type="NCBI Taxonomy" id="36881"/>
    <lineage>
        <taxon>Eukaryota</taxon>
        <taxon>Viridiplantae</taxon>
        <taxon>Chlorophyta</taxon>
        <taxon>Pyramimonadophyceae</taxon>
        <taxon>Pyramimonadales</taxon>
        <taxon>Pyramimonadaceae</taxon>
        <taxon>Cymbomonas</taxon>
    </lineage>
</organism>
<proteinExistence type="predicted"/>
<name>A0AAE0FZE9_9CHLO</name>